<evidence type="ECO:0000313" key="3">
    <source>
        <dbReference type="Proteomes" id="UP000499080"/>
    </source>
</evidence>
<dbReference type="EMBL" id="BGPR01005050">
    <property type="protein sequence ID" value="GBN06301.1"/>
    <property type="molecule type" value="Genomic_DNA"/>
</dbReference>
<name>A0A4Y2KVC8_ARAVE</name>
<accession>A0A4Y2KVC8</accession>
<dbReference type="InterPro" id="IPR024868">
    <property type="entry name" value="FJX1/FJ"/>
</dbReference>
<organism evidence="2 3">
    <name type="scientific">Araneus ventricosus</name>
    <name type="common">Orbweaver spider</name>
    <name type="synonym">Epeira ventricosa</name>
    <dbReference type="NCBI Taxonomy" id="182803"/>
    <lineage>
        <taxon>Eukaryota</taxon>
        <taxon>Metazoa</taxon>
        <taxon>Ecdysozoa</taxon>
        <taxon>Arthropoda</taxon>
        <taxon>Chelicerata</taxon>
        <taxon>Arachnida</taxon>
        <taxon>Araneae</taxon>
        <taxon>Araneomorphae</taxon>
        <taxon>Entelegynae</taxon>
        <taxon>Araneoidea</taxon>
        <taxon>Araneidae</taxon>
        <taxon>Araneus</taxon>
    </lineage>
</organism>
<sequence length="545" mass="62445">MKMMIYKIHMLRVLAVFVSFLTLVSILIFLNPPQKCIQVSVSVQEWHPYRIKRTRIVQALDETLPSSKPHSNFIVSSAKVSFNTDAFFRTRLVQHESSDDDVEDQGGEGEDVIDEAYDNDDDNDGEYYGDFPENKVFEDGDFDYNETRQLDIGIISRMFDAYKNSVNASPVLKVFYYSSQNNIFVNVSSTSPNSAKWLNTDKPRNITLINIEGVPIVEDRIFWSDELEKSSPKGLGDPEAQAALQKLRASRVKRVEAPTWNRCGRPKNQFVIFDDNSKACARYRAPHQYLVQGEVLSFYLARLLSITNVPAVALSAVKDFQGQWNKEDVKRNLLASKWDTNSTVALIQWIENLERDKLPSLLLSSLMRNEVLSANNGELLSLPVKKLVELLQWSDLIIFDYITGNYDRVASMQDAADKEKKPSIMQETIHNLVRSKTDGALWLIDNESGLLDSYSLLYGPSGQDGRFLAFHQQMLNSTCLFRRSTVERVRWLHQTRQAGRILLDLLTQLEPLFTPIERVEEVSKRLQERIGEVNEHVQRCLKFLS</sequence>
<dbReference type="OrthoDB" id="10055077at2759"/>
<protein>
    <submittedName>
        <fullName evidence="2">Four-jointed box protein 1</fullName>
    </submittedName>
</protein>
<evidence type="ECO:0000313" key="2">
    <source>
        <dbReference type="EMBL" id="GBN06301.1"/>
    </source>
</evidence>
<dbReference type="PANTHER" id="PTHR13147:SF5">
    <property type="entry name" value="FOUR-JOINTED BOX PROTEIN 1"/>
    <property type="match status" value="1"/>
</dbReference>
<dbReference type="AlphaFoldDB" id="A0A4Y2KVC8"/>
<evidence type="ECO:0000256" key="1">
    <source>
        <dbReference type="SAM" id="MobiDB-lite"/>
    </source>
</evidence>
<gene>
    <name evidence="2" type="primary">Fjx1</name>
    <name evidence="2" type="ORF">AVEN_175620_1</name>
</gene>
<comment type="caution">
    <text evidence="2">The sequence shown here is derived from an EMBL/GenBank/DDBJ whole genome shotgun (WGS) entry which is preliminary data.</text>
</comment>
<dbReference type="PANTHER" id="PTHR13147">
    <property type="entry name" value="FOUR-JOINTED BOX PROTEIN 1"/>
    <property type="match status" value="1"/>
</dbReference>
<keyword evidence="3" id="KW-1185">Reference proteome</keyword>
<reference evidence="2 3" key="1">
    <citation type="journal article" date="2019" name="Sci. Rep.">
        <title>Orb-weaving spider Araneus ventricosus genome elucidates the spidroin gene catalogue.</title>
        <authorList>
            <person name="Kono N."/>
            <person name="Nakamura H."/>
            <person name="Ohtoshi R."/>
            <person name="Moran D.A.P."/>
            <person name="Shinohara A."/>
            <person name="Yoshida Y."/>
            <person name="Fujiwara M."/>
            <person name="Mori M."/>
            <person name="Tomita M."/>
            <person name="Arakawa K."/>
        </authorList>
    </citation>
    <scope>NUCLEOTIDE SEQUENCE [LARGE SCALE GENOMIC DNA]</scope>
</reference>
<dbReference type="GO" id="GO:0007267">
    <property type="term" value="P:cell-cell signaling"/>
    <property type="evidence" value="ECO:0007669"/>
    <property type="project" value="TreeGrafter"/>
</dbReference>
<dbReference type="Proteomes" id="UP000499080">
    <property type="component" value="Unassembled WGS sequence"/>
</dbReference>
<feature type="compositionally biased region" description="Acidic residues" evidence="1">
    <location>
        <begin position="98"/>
        <end position="119"/>
    </location>
</feature>
<proteinExistence type="predicted"/>
<dbReference type="PRINTS" id="PR02072">
    <property type="entry name" value="4JOINTEDBOX1"/>
</dbReference>
<dbReference type="GO" id="GO:0005615">
    <property type="term" value="C:extracellular space"/>
    <property type="evidence" value="ECO:0007669"/>
    <property type="project" value="TreeGrafter"/>
</dbReference>
<feature type="region of interest" description="Disordered" evidence="1">
    <location>
        <begin position="95"/>
        <end position="119"/>
    </location>
</feature>